<reference evidence="1" key="1">
    <citation type="submission" date="2016-10" db="EMBL/GenBank/DDBJ databases">
        <authorList>
            <person name="de Groot N.N."/>
        </authorList>
    </citation>
    <scope>NUCLEOTIDE SEQUENCE</scope>
</reference>
<protein>
    <submittedName>
        <fullName evidence="1">Uncharacterized protein</fullName>
    </submittedName>
</protein>
<sequence length="77" mass="8971">MSWFNLFQEKQNNCSITFGKGINASLAPDEEELFKLSYEAFEKKDILNGYELFFKSLINFSNTQSNNSIKVSQRFMV</sequence>
<dbReference type="EMBL" id="FPHF01000089">
    <property type="protein sequence ID" value="SFV65647.1"/>
    <property type="molecule type" value="Genomic_DNA"/>
</dbReference>
<proteinExistence type="predicted"/>
<organism evidence="1">
    <name type="scientific">hydrothermal vent metagenome</name>
    <dbReference type="NCBI Taxonomy" id="652676"/>
    <lineage>
        <taxon>unclassified sequences</taxon>
        <taxon>metagenomes</taxon>
        <taxon>ecological metagenomes</taxon>
    </lineage>
</organism>
<evidence type="ECO:0000313" key="1">
    <source>
        <dbReference type="EMBL" id="SFV65647.1"/>
    </source>
</evidence>
<name>A0A1W1CIW7_9ZZZZ</name>
<dbReference type="AlphaFoldDB" id="A0A1W1CIW7"/>
<accession>A0A1W1CIW7</accession>
<gene>
    <name evidence="1" type="ORF">MNB_SM-4-997</name>
</gene>